<dbReference type="Pfam" id="PF00226">
    <property type="entry name" value="DnaJ"/>
    <property type="match status" value="1"/>
</dbReference>
<protein>
    <submittedName>
        <fullName evidence="3">Uncharacterized protein LOC117141706 isoform X1</fullName>
    </submittedName>
</protein>
<dbReference type="PANTHER" id="PTHR24074">
    <property type="entry name" value="CO-CHAPERONE PROTEIN DJLA"/>
    <property type="match status" value="1"/>
</dbReference>
<dbReference type="InterPro" id="IPR001623">
    <property type="entry name" value="DnaJ_domain"/>
</dbReference>
<feature type="domain" description="J" evidence="1">
    <location>
        <begin position="7"/>
        <end position="69"/>
    </location>
</feature>
<dbReference type="AlphaFoldDB" id="A0A6P8KAG2"/>
<accession>A0A6P8KAG2</accession>
<keyword evidence="2" id="KW-1185">Reference proteome</keyword>
<evidence type="ECO:0000313" key="2">
    <source>
        <dbReference type="Proteomes" id="UP000515162"/>
    </source>
</evidence>
<dbReference type="SMART" id="SM00271">
    <property type="entry name" value="DnaJ"/>
    <property type="match status" value="1"/>
</dbReference>
<dbReference type="Gene3D" id="1.10.287.110">
    <property type="entry name" value="DnaJ domain"/>
    <property type="match status" value="1"/>
</dbReference>
<dbReference type="PROSITE" id="PS50076">
    <property type="entry name" value="DNAJ_2"/>
    <property type="match status" value="1"/>
</dbReference>
<dbReference type="GeneID" id="117141706"/>
<dbReference type="PRINTS" id="PR00625">
    <property type="entry name" value="JDOMAIN"/>
</dbReference>
<name>A0A6P8KAG2_DROMA</name>
<evidence type="ECO:0000313" key="3">
    <source>
        <dbReference type="RefSeq" id="XP_033161209.1"/>
    </source>
</evidence>
<dbReference type="Proteomes" id="UP000515162">
    <property type="component" value="Chromosome 3L"/>
</dbReference>
<evidence type="ECO:0000259" key="1">
    <source>
        <dbReference type="PROSITE" id="PS50076"/>
    </source>
</evidence>
<organism evidence="2 3">
    <name type="scientific">Drosophila mauritiana</name>
    <name type="common">Fruit fly</name>
    <dbReference type="NCBI Taxonomy" id="7226"/>
    <lineage>
        <taxon>Eukaryota</taxon>
        <taxon>Metazoa</taxon>
        <taxon>Ecdysozoa</taxon>
        <taxon>Arthropoda</taxon>
        <taxon>Hexapoda</taxon>
        <taxon>Insecta</taxon>
        <taxon>Pterygota</taxon>
        <taxon>Neoptera</taxon>
        <taxon>Endopterygota</taxon>
        <taxon>Diptera</taxon>
        <taxon>Brachycera</taxon>
        <taxon>Muscomorpha</taxon>
        <taxon>Ephydroidea</taxon>
        <taxon>Drosophilidae</taxon>
        <taxon>Drosophila</taxon>
        <taxon>Sophophora</taxon>
    </lineage>
</organism>
<dbReference type="InterPro" id="IPR050817">
    <property type="entry name" value="DjlA_DnaK_co-chaperone"/>
</dbReference>
<sequence length="400" mass="42902">MSDVYKDHYQVLGLPRNATDSEIREAFRRLSLKYHPDKNEDGAEEFLRINEAHSVLIDHQRRAMHDFCLQSVDFEVIIPAENASCQLSELGNALFPMPPETPPGSFHKKLKVAVFIGGILVGTYVVYRVFQKPPPSIPVPRPITLPVTQELSHSHLGSLWTLTSGLLALRSKRILGLGKLVPGANARVSPRTLNAPLSSAAEVVAKTVIRGPGAVGSAATSSSSLASAANVAVKSLPGKASMNSATETVAKTLSQGSRAGPSSAFKTYSSPAVSYLRSLLNWATTPKWGKAPQAKTLSQGSRAGPSSAFKTYSSPAVSYLRSLLNWATTPKWGKAPQAKTLSQGSRAGPSSAFKTYSSPAVSYLRSLLNWATRPVAALLYACSKISSYLRALAGRFRKLL</sequence>
<reference evidence="3" key="1">
    <citation type="submission" date="2025-08" db="UniProtKB">
        <authorList>
            <consortium name="RefSeq"/>
        </authorList>
    </citation>
    <scope>IDENTIFICATION</scope>
    <source>
        <strain evidence="3">Mau12</strain>
        <tissue evidence="3">Whole Body</tissue>
    </source>
</reference>
<dbReference type="SUPFAM" id="SSF46565">
    <property type="entry name" value="Chaperone J-domain"/>
    <property type="match status" value="1"/>
</dbReference>
<proteinExistence type="predicted"/>
<dbReference type="InterPro" id="IPR036869">
    <property type="entry name" value="J_dom_sf"/>
</dbReference>
<dbReference type="RefSeq" id="XP_033161209.1">
    <property type="nucleotide sequence ID" value="XM_033305318.1"/>
</dbReference>
<dbReference type="CDD" id="cd06257">
    <property type="entry name" value="DnaJ"/>
    <property type="match status" value="1"/>
</dbReference>
<gene>
    <name evidence="3" type="primary">LOC117141706</name>
</gene>